<evidence type="ECO:0000313" key="1">
    <source>
        <dbReference type="EMBL" id="SKA30929.1"/>
    </source>
</evidence>
<reference evidence="2" key="1">
    <citation type="submission" date="2017-02" db="EMBL/GenBank/DDBJ databases">
        <authorList>
            <person name="Varghese N."/>
            <person name="Submissions S."/>
        </authorList>
    </citation>
    <scope>NUCLEOTIDE SEQUENCE [LARGE SCALE GENOMIC DNA]</scope>
    <source>
        <strain evidence="2">DSM 22224</strain>
    </source>
</reference>
<protein>
    <recommendedName>
        <fullName evidence="3">Nucleotide-binding universal stress protein, UspA family</fullName>
    </recommendedName>
</protein>
<dbReference type="Gene3D" id="3.40.50.12370">
    <property type="match status" value="1"/>
</dbReference>
<dbReference type="Proteomes" id="UP000190367">
    <property type="component" value="Unassembled WGS sequence"/>
</dbReference>
<dbReference type="SUPFAM" id="SSF52402">
    <property type="entry name" value="Adenine nucleotide alpha hydrolases-like"/>
    <property type="match status" value="1"/>
</dbReference>
<name>A0A1T4SRS1_9BACT</name>
<dbReference type="AlphaFoldDB" id="A0A1T4SRS1"/>
<sequence>MKKILLAVDNGHFPEGAFRFARKLNEMEAITLCGVFLPELDYAASISYAPVLIPLTETYASASIQQSMQTFREYCAQHNIHSLEHHDVTETPLKVLRKESLFADLLLFSSENFYADLLYGPGGFLGNALHETACPVIAVPENAAFPESVILTYDGSASSVFAIKSFAGLFPQLCELKTTLLYGNTGNNQPPDASGIQELVQHHFPHLTMEPIQTIPEKYFNTWLSEIPNPIVVSGAYGRSLLSRVFRRSFVEDTLRAHQVPVFIAHR</sequence>
<dbReference type="OrthoDB" id="659195at2"/>
<dbReference type="RefSeq" id="WP_078670738.1">
    <property type="nucleotide sequence ID" value="NZ_FUWZ01000003.1"/>
</dbReference>
<organism evidence="1 2">
    <name type="scientific">Chitinophaga eiseniae</name>
    <dbReference type="NCBI Taxonomy" id="634771"/>
    <lineage>
        <taxon>Bacteria</taxon>
        <taxon>Pseudomonadati</taxon>
        <taxon>Bacteroidota</taxon>
        <taxon>Chitinophagia</taxon>
        <taxon>Chitinophagales</taxon>
        <taxon>Chitinophagaceae</taxon>
        <taxon>Chitinophaga</taxon>
    </lineage>
</organism>
<evidence type="ECO:0000313" key="2">
    <source>
        <dbReference type="Proteomes" id="UP000190367"/>
    </source>
</evidence>
<dbReference type="STRING" id="634771.SAMN04488128_103377"/>
<proteinExistence type="predicted"/>
<keyword evidence="2" id="KW-1185">Reference proteome</keyword>
<gene>
    <name evidence="1" type="ORF">SAMN04488128_103377</name>
</gene>
<accession>A0A1T4SRS1</accession>
<dbReference type="EMBL" id="FUWZ01000003">
    <property type="protein sequence ID" value="SKA30929.1"/>
    <property type="molecule type" value="Genomic_DNA"/>
</dbReference>
<evidence type="ECO:0008006" key="3">
    <source>
        <dbReference type="Google" id="ProtNLM"/>
    </source>
</evidence>